<name>A0A1H9HKT0_9SPIR</name>
<dbReference type="InterPro" id="IPR003607">
    <property type="entry name" value="HD/PDEase_dom"/>
</dbReference>
<dbReference type="Proteomes" id="UP000182360">
    <property type="component" value="Unassembled WGS sequence"/>
</dbReference>
<dbReference type="Pfam" id="PF02541">
    <property type="entry name" value="Ppx-GppA"/>
    <property type="match status" value="1"/>
</dbReference>
<dbReference type="Gene3D" id="3.30.420.40">
    <property type="match status" value="1"/>
</dbReference>
<dbReference type="SUPFAM" id="SSF109604">
    <property type="entry name" value="HD-domain/PDEase-like"/>
    <property type="match status" value="1"/>
</dbReference>
<sequence length="509" mass="57155">MAAPESVIEIGSTGVRLLVAEFLPDGKQNILDRSEKPLSLGKDVFTSGIISQETQNQLISILIRYREQLASWGISPSECTCIALSAFRDAKNSDPIMDRILVQAGFHVRIVDGIEENKLMYLAVSECIKNETPAFKDSDTVILMVGGSTTEIMLMSKGKMAGVHSLRLGTVRIDQQMKNQTSSYNDIQRYVSESIYNTKGSLESELNLSEVKQFIAVGPDITLAALNVGRPISTFLWEIDKDDFSEFAKEIQGYSVDECVARFKISYNEAETLQVSLLIYNLFLHLTKAEKLLAPETNIRNGLLLSQHSSENEELQKEFNMQITASARNLLRKYHGDENHAECVRMIAVKFYDTLKNDLGFSEHARTLLETAAILHDIGGFIRYDNHNLHSSYIIRNSEIFGLSRKDNTIVAEIAKYHKGNSVPQDEDSFLMLPRADRMTILKLTAILRIADALDRGHIQKFSDFSIKVQQNSLVIHTKASKNTVLEKIALNEKSGMFESVFGYKVILL</sequence>
<accession>A0A1H9HKT0</accession>
<feature type="domain" description="Ppx/GppA phosphatase N-terminal" evidence="1">
    <location>
        <begin position="27"/>
        <end position="308"/>
    </location>
</feature>
<keyword evidence="4" id="KW-1185">Reference proteome</keyword>
<evidence type="ECO:0000259" key="2">
    <source>
        <dbReference type="Pfam" id="PF21447"/>
    </source>
</evidence>
<organism evidence="3 4">
    <name type="scientific">Treponema bryantii</name>
    <dbReference type="NCBI Taxonomy" id="163"/>
    <lineage>
        <taxon>Bacteria</taxon>
        <taxon>Pseudomonadati</taxon>
        <taxon>Spirochaetota</taxon>
        <taxon>Spirochaetia</taxon>
        <taxon>Spirochaetales</taxon>
        <taxon>Treponemataceae</taxon>
        <taxon>Treponema</taxon>
    </lineage>
</organism>
<dbReference type="eggNOG" id="COG0248">
    <property type="taxonomic scope" value="Bacteria"/>
</dbReference>
<dbReference type="InterPro" id="IPR048950">
    <property type="entry name" value="Ppx_GppA_C"/>
</dbReference>
<dbReference type="AlphaFoldDB" id="A0A1H9HKT0"/>
<dbReference type="OrthoDB" id="9814545at2"/>
<dbReference type="Gene3D" id="3.30.420.150">
    <property type="entry name" value="Exopolyphosphatase. Domain 2"/>
    <property type="match status" value="1"/>
</dbReference>
<proteinExistence type="predicted"/>
<dbReference type="CDD" id="cd00077">
    <property type="entry name" value="HDc"/>
    <property type="match status" value="1"/>
</dbReference>
<protein>
    <submittedName>
        <fullName evidence="3">Exopolyphosphatase / guanosine-5'-triphosphate,3'-diphosphate pyrophosphatase</fullName>
    </submittedName>
</protein>
<evidence type="ECO:0000313" key="4">
    <source>
        <dbReference type="Proteomes" id="UP000182360"/>
    </source>
</evidence>
<dbReference type="PANTHER" id="PTHR30005">
    <property type="entry name" value="EXOPOLYPHOSPHATASE"/>
    <property type="match status" value="1"/>
</dbReference>
<dbReference type="InterPro" id="IPR003695">
    <property type="entry name" value="Ppx_GppA_N"/>
</dbReference>
<dbReference type="PANTHER" id="PTHR30005:SF0">
    <property type="entry name" value="RETROGRADE REGULATION PROTEIN 2"/>
    <property type="match status" value="1"/>
</dbReference>
<dbReference type="InterPro" id="IPR050273">
    <property type="entry name" value="GppA/Ppx_hydrolase"/>
</dbReference>
<dbReference type="SUPFAM" id="SSF53067">
    <property type="entry name" value="Actin-like ATPase domain"/>
    <property type="match status" value="2"/>
</dbReference>
<dbReference type="Pfam" id="PF21447">
    <property type="entry name" value="Ppx-GppA_III"/>
    <property type="match status" value="1"/>
</dbReference>
<reference evidence="3 4" key="1">
    <citation type="submission" date="2016-10" db="EMBL/GenBank/DDBJ databases">
        <authorList>
            <person name="de Groot N.N."/>
        </authorList>
    </citation>
    <scope>NUCLEOTIDE SEQUENCE [LARGE SCALE GENOMIC DNA]</scope>
    <source>
        <strain evidence="3 4">B25</strain>
    </source>
</reference>
<dbReference type="EMBL" id="FOFU01000007">
    <property type="protein sequence ID" value="SEQ62934.1"/>
    <property type="molecule type" value="Genomic_DNA"/>
</dbReference>
<dbReference type="RefSeq" id="WP_074644375.1">
    <property type="nucleotide sequence ID" value="NZ_AP025286.1"/>
</dbReference>
<dbReference type="GO" id="GO:0016462">
    <property type="term" value="F:pyrophosphatase activity"/>
    <property type="evidence" value="ECO:0007669"/>
    <property type="project" value="TreeGrafter"/>
</dbReference>
<dbReference type="STRING" id="163.SAMN04487775_101477"/>
<gene>
    <name evidence="3" type="ORF">SAMN04487977_10749</name>
</gene>
<evidence type="ECO:0000313" key="3">
    <source>
        <dbReference type="EMBL" id="SEQ62934.1"/>
    </source>
</evidence>
<dbReference type="CDD" id="cd24006">
    <property type="entry name" value="ASKHA_NBD_PPX_GppA"/>
    <property type="match status" value="1"/>
</dbReference>
<dbReference type="Gene3D" id="1.10.3210.10">
    <property type="entry name" value="Hypothetical protein af1432"/>
    <property type="match status" value="1"/>
</dbReference>
<feature type="domain" description="Ppx/GppA phosphatase C-terminal" evidence="2">
    <location>
        <begin position="325"/>
        <end position="492"/>
    </location>
</feature>
<dbReference type="InterPro" id="IPR043129">
    <property type="entry name" value="ATPase_NBD"/>
</dbReference>
<evidence type="ECO:0000259" key="1">
    <source>
        <dbReference type="Pfam" id="PF02541"/>
    </source>
</evidence>